<dbReference type="Gene3D" id="2.60.40.1880">
    <property type="entry name" value="Invasion associated locus B (IalB) protein"/>
    <property type="match status" value="1"/>
</dbReference>
<dbReference type="Pfam" id="PF06776">
    <property type="entry name" value="IalB"/>
    <property type="match status" value="1"/>
</dbReference>
<dbReference type="EMBL" id="CP002026">
    <property type="protein sequence ID" value="ADH90615.1"/>
    <property type="molecule type" value="Genomic_DNA"/>
</dbReference>
<dbReference type="eggNOG" id="COG5342">
    <property type="taxonomic scope" value="Bacteria"/>
</dbReference>
<dbReference type="HOGENOM" id="CLU_100562_2_0_5"/>
<gene>
    <name evidence="2" type="ordered locus">Snov_3341</name>
</gene>
<evidence type="ECO:0000313" key="3">
    <source>
        <dbReference type="Proteomes" id="UP000006633"/>
    </source>
</evidence>
<name>D7A8T1_ANCN5</name>
<dbReference type="InterPro" id="IPR010642">
    <property type="entry name" value="Invasion_prot_B"/>
</dbReference>
<dbReference type="OrthoDB" id="9806572at2"/>
<keyword evidence="1" id="KW-0732">Signal</keyword>
<sequence>MIARTALAFGLLAFAAADAMAAQVAEMGQFKDWSAYTYKVDGKSECYAISWPSAKWPANLNHGDVSFFVTATERSPSRTEVSFQTGYEFAQGSKVIASIGEDTFTMFTDGKGAWLRRTEREPAFLEALRSGSEMAISATSARGNDTSYVFSLDGVTAATRRILSRCP</sequence>
<protein>
    <submittedName>
        <fullName evidence="2">Uncharacterized protein</fullName>
    </submittedName>
</protein>
<proteinExistence type="predicted"/>
<evidence type="ECO:0000313" key="2">
    <source>
        <dbReference type="EMBL" id="ADH90615.1"/>
    </source>
</evidence>
<dbReference type="RefSeq" id="WP_013168116.1">
    <property type="nucleotide sequence ID" value="NC_014217.1"/>
</dbReference>
<feature type="chain" id="PRO_5003092298" evidence="1">
    <location>
        <begin position="22"/>
        <end position="167"/>
    </location>
</feature>
<reference evidence="2 3" key="1">
    <citation type="journal article" date="2012" name="Stand. Genomic Sci.">
        <title>Complete genome sequence of the facultatively chemolithoautotrophic and methylotrophic alpha Proteobacterium Starkeya novella type strain (ATCC 8093(T)).</title>
        <authorList>
            <person name="Kappler U."/>
            <person name="Davenport K."/>
            <person name="Beatson S."/>
            <person name="Lucas S."/>
            <person name="Lapidus A."/>
            <person name="Copeland A."/>
            <person name="Berry K.W."/>
            <person name="Glavina Del Rio T."/>
            <person name="Hammon N."/>
            <person name="Dalin E."/>
            <person name="Tice H."/>
            <person name="Pitluck S."/>
            <person name="Richardson P."/>
            <person name="Bruce D."/>
            <person name="Goodwin L.A."/>
            <person name="Han C."/>
            <person name="Tapia R."/>
            <person name="Detter J.C."/>
            <person name="Chang Y.J."/>
            <person name="Jeffries C.D."/>
            <person name="Land M."/>
            <person name="Hauser L."/>
            <person name="Kyrpides N.C."/>
            <person name="Goker M."/>
            <person name="Ivanova N."/>
            <person name="Klenk H.P."/>
            <person name="Woyke T."/>
        </authorList>
    </citation>
    <scope>NUCLEOTIDE SEQUENCE [LARGE SCALE GENOMIC DNA]</scope>
    <source>
        <strain evidence="3">ATCC 8093 / DSM 506 / JCM 20403 / CCM 1077 / IAM 12100 / NBRC 12443 / NCIMB 10456</strain>
    </source>
</reference>
<dbReference type="AlphaFoldDB" id="D7A8T1"/>
<dbReference type="STRING" id="639283.Snov_3341"/>
<evidence type="ECO:0000256" key="1">
    <source>
        <dbReference type="SAM" id="SignalP"/>
    </source>
</evidence>
<feature type="signal peptide" evidence="1">
    <location>
        <begin position="1"/>
        <end position="21"/>
    </location>
</feature>
<dbReference type="KEGG" id="sno:Snov_3341"/>
<keyword evidence="3" id="KW-1185">Reference proteome</keyword>
<dbReference type="Proteomes" id="UP000006633">
    <property type="component" value="Chromosome"/>
</dbReference>
<dbReference type="InterPro" id="IPR038696">
    <property type="entry name" value="IalB_sf"/>
</dbReference>
<accession>D7A8T1</accession>
<organism evidence="2 3">
    <name type="scientific">Ancylobacter novellus (strain ATCC 8093 / DSM 506 / JCM 20403 / CCM 1077 / IAM 12100 / NBRC 12443 / NCIMB 10456)</name>
    <name type="common">Starkeya novella</name>
    <dbReference type="NCBI Taxonomy" id="639283"/>
    <lineage>
        <taxon>Bacteria</taxon>
        <taxon>Pseudomonadati</taxon>
        <taxon>Pseudomonadota</taxon>
        <taxon>Alphaproteobacteria</taxon>
        <taxon>Hyphomicrobiales</taxon>
        <taxon>Xanthobacteraceae</taxon>
        <taxon>Ancylobacter</taxon>
    </lineage>
</organism>